<evidence type="ECO:0000256" key="6">
    <source>
        <dbReference type="ARBA" id="ARBA00032298"/>
    </source>
</evidence>
<evidence type="ECO:0000256" key="7">
    <source>
        <dbReference type="ARBA" id="ARBA00053831"/>
    </source>
</evidence>
<dbReference type="SUPFAM" id="SSF101898">
    <property type="entry name" value="NHL repeat"/>
    <property type="match status" value="1"/>
</dbReference>
<comment type="subunit">
    <text evidence="8">Interacts with UBE2C/UbcH10 (E2 ubiquitin-conjugating enzyme). In vitro, interacts with cyclin-B.</text>
</comment>
<comment type="function">
    <text evidence="7">E3 ubiquitin-protein ligase which accepts ubiquitin from specific E2 ubiquitin-conjugating enzymes, and transfers it to substrates, generally promoting their degradation by the proteasome. Independently of its E3 ubiquitin-protein ligase activity, acts as an inhibitor of CPSF3 endonuclease activity by blocking CPSF3 active site.</text>
</comment>
<evidence type="ECO:0000256" key="4">
    <source>
        <dbReference type="ARBA" id="ARBA00029737"/>
    </source>
</evidence>
<proteinExistence type="predicted"/>
<dbReference type="Pfam" id="PF09814">
    <property type="entry name" value="HECT_2"/>
    <property type="match status" value="1"/>
</dbReference>
<feature type="region of interest" description="Disordered" evidence="9">
    <location>
        <begin position="190"/>
        <end position="211"/>
    </location>
</feature>
<reference evidence="10" key="1">
    <citation type="submission" date="2023-08" db="EMBL/GenBank/DDBJ databases">
        <authorList>
            <person name="Alioto T."/>
            <person name="Alioto T."/>
            <person name="Gomez Garrido J."/>
        </authorList>
    </citation>
    <scope>NUCLEOTIDE SEQUENCE</scope>
</reference>
<dbReference type="GO" id="GO:0000209">
    <property type="term" value="P:protein polyubiquitination"/>
    <property type="evidence" value="ECO:0007669"/>
    <property type="project" value="TreeGrafter"/>
</dbReference>
<dbReference type="GO" id="GO:0005829">
    <property type="term" value="C:cytosol"/>
    <property type="evidence" value="ECO:0007669"/>
    <property type="project" value="TreeGrafter"/>
</dbReference>
<evidence type="ECO:0000256" key="1">
    <source>
        <dbReference type="ARBA" id="ARBA00000885"/>
    </source>
</evidence>
<dbReference type="InterPro" id="IPR019193">
    <property type="entry name" value="UBQ-conj_enz_E2-bd_prot"/>
</dbReference>
<feature type="compositionally biased region" description="Low complexity" evidence="9">
    <location>
        <begin position="193"/>
        <end position="211"/>
    </location>
</feature>
<name>A0AA36F6Z0_OCTVU</name>
<evidence type="ECO:0000256" key="9">
    <source>
        <dbReference type="SAM" id="MobiDB-lite"/>
    </source>
</evidence>
<gene>
    <name evidence="10" type="ORF">OCTVUL_1B022308</name>
</gene>
<dbReference type="GO" id="GO:0030332">
    <property type="term" value="F:cyclin binding"/>
    <property type="evidence" value="ECO:0007669"/>
    <property type="project" value="TreeGrafter"/>
</dbReference>
<dbReference type="PANTHER" id="PTHR31531">
    <property type="entry name" value="E3 UBIQUITIN-PROTEIN LIGASE E3D FAMILY MEMBER"/>
    <property type="match status" value="1"/>
</dbReference>
<dbReference type="GO" id="GO:0031624">
    <property type="term" value="F:ubiquitin conjugating enzyme binding"/>
    <property type="evidence" value="ECO:0007669"/>
    <property type="project" value="TreeGrafter"/>
</dbReference>
<dbReference type="EC" id="2.3.2.26" evidence="2"/>
<evidence type="ECO:0000256" key="5">
    <source>
        <dbReference type="ARBA" id="ARBA00032234"/>
    </source>
</evidence>
<sequence length="1004" mass="113602">MVNGALSSSSFAAMSACLEDSRNVSGYHHKKTWSMLYAERLKNLGRFTLYLNVDRIQNETGYSNIRVQVDSGSVSITTGQGRGREWTWKLGIPEVQFHPASCRGLRCSRHGELQCTLQTSLPNLLMSPAPPSTSNQLSSHLVASLSKGTNSCRCRICGNVILPAERKFRRVLPLPSEAWMEMSGNHFCHQHETSGSSKKSKASSVSSATLSPKPGDCLVSDLYFLVNSTDLSPTSLIKKMNSTQVVCRRCRTELGTCLPSSGDASQDNEPGRFVCKIYSYTINMTNLINSVTEPLTGINRWTFTEESYLASYLLEQSRIYTSFKFIIESSKSDHQPAITCLVWLLDNIQVYELNDIPTAAEHKHVHELSLEPEVRQKILYQAEINNVPKSSNKERKIAEEVLKLWKSDVSVHMLTLSPQLTATLLRYLICSTNSLPFSCRRINEFHYSTMSSSSLPSPTSLKCFVCGHKIHSTVCSSCACIHTSKKSIIDDKDRDEYEIVDNKLVCLGHSKEFCEFCTRCKTLCCKTCSSQLHSKCTKYLLPIDVAASEIHKELLSHKIDLEDFKSRIVKCMLNISDMKQLKDNQKDDVEKAYNDIFDMIVKAIESKKQQLLQIVRSDSDNIKSVKDLELKCNRELKYISEQMDLIDNSLEGQENKEIFFNRYSKCNVSRDLKTVLQEIENIMSDTSVYQLSQKKSKVFDLLLLELVSKLCPSEVYCDESNETIKEQLLSLVTYLKPQRIFKFSTNTEDERVSKKYLNDMVVFNDGCIVLTDSFNNKLKLFSCSGHLISECILEYWPFGVCIWDDDMFVVSLPNVRKICFIKHLCPMSVSHYIVTKWSYYCLTKVDNCHLVCTHCLTSKVDIVRVNNNSLTLIRTIEPDILGEIANSVCYVAITPAGDIVISDHLNDCIVCYGLDGSHKFTIKYIGKYPLDGPAGVCVDDRFIYLSEMGQSRILRLTFSGTLSGVLVPKERNLIRPKAISIGPKRTIAISNFTRQQSFIQVFQI</sequence>
<keyword evidence="11" id="KW-1185">Reference proteome</keyword>
<dbReference type="AlphaFoldDB" id="A0AA36F6Z0"/>
<protein>
    <recommendedName>
        <fullName evidence="3">E3 ubiquitin-protein ligase E3D</fullName>
        <ecNumber evidence="2">2.3.2.26</ecNumber>
    </recommendedName>
    <alternativeName>
        <fullName evidence="6">HECT-type E3 ubiquitin transferase E3D</fullName>
    </alternativeName>
    <alternativeName>
        <fullName evidence="5">UbcH10-binding protein with a HECT-like domain</fullName>
    </alternativeName>
    <alternativeName>
        <fullName evidence="4">Ubiquitin-conjugating enzyme E2C-binding protein</fullName>
    </alternativeName>
</protein>
<evidence type="ECO:0000313" key="10">
    <source>
        <dbReference type="EMBL" id="CAI9728106.1"/>
    </source>
</evidence>
<dbReference type="GO" id="GO:0043161">
    <property type="term" value="P:proteasome-mediated ubiquitin-dependent protein catabolic process"/>
    <property type="evidence" value="ECO:0007669"/>
    <property type="project" value="TreeGrafter"/>
</dbReference>
<dbReference type="EMBL" id="OX597822">
    <property type="protein sequence ID" value="CAI9728106.1"/>
    <property type="molecule type" value="Genomic_DNA"/>
</dbReference>
<dbReference type="GO" id="GO:0006513">
    <property type="term" value="P:protein monoubiquitination"/>
    <property type="evidence" value="ECO:0007669"/>
    <property type="project" value="TreeGrafter"/>
</dbReference>
<dbReference type="InterPro" id="IPR011042">
    <property type="entry name" value="6-blade_b-propeller_TolB-like"/>
</dbReference>
<comment type="catalytic activity">
    <reaction evidence="1">
        <text>S-ubiquitinyl-[E2 ubiquitin-conjugating enzyme]-L-cysteine + [acceptor protein]-L-lysine = [E2 ubiquitin-conjugating enzyme]-L-cysteine + N(6)-ubiquitinyl-[acceptor protein]-L-lysine.</text>
        <dbReference type="EC" id="2.3.2.26"/>
    </reaction>
</comment>
<evidence type="ECO:0000256" key="2">
    <source>
        <dbReference type="ARBA" id="ARBA00012485"/>
    </source>
</evidence>
<dbReference type="PANTHER" id="PTHR31531:SF2">
    <property type="entry name" value="E3 UBIQUITIN-PROTEIN LIGASE E3D"/>
    <property type="match status" value="1"/>
</dbReference>
<dbReference type="GO" id="GO:0051865">
    <property type="term" value="P:protein autoubiquitination"/>
    <property type="evidence" value="ECO:0007669"/>
    <property type="project" value="TreeGrafter"/>
</dbReference>
<evidence type="ECO:0000256" key="8">
    <source>
        <dbReference type="ARBA" id="ARBA00064185"/>
    </source>
</evidence>
<dbReference type="GO" id="GO:0000151">
    <property type="term" value="C:ubiquitin ligase complex"/>
    <property type="evidence" value="ECO:0007669"/>
    <property type="project" value="TreeGrafter"/>
</dbReference>
<dbReference type="GO" id="GO:0005634">
    <property type="term" value="C:nucleus"/>
    <property type="evidence" value="ECO:0007669"/>
    <property type="project" value="TreeGrafter"/>
</dbReference>
<accession>A0AA36F6Z0</accession>
<dbReference type="Gene3D" id="2.120.10.30">
    <property type="entry name" value="TolB, C-terminal domain"/>
    <property type="match status" value="1"/>
</dbReference>
<organism evidence="10 11">
    <name type="scientific">Octopus vulgaris</name>
    <name type="common">Common octopus</name>
    <dbReference type="NCBI Taxonomy" id="6645"/>
    <lineage>
        <taxon>Eukaryota</taxon>
        <taxon>Metazoa</taxon>
        <taxon>Spiralia</taxon>
        <taxon>Lophotrochozoa</taxon>
        <taxon>Mollusca</taxon>
        <taxon>Cephalopoda</taxon>
        <taxon>Coleoidea</taxon>
        <taxon>Octopodiformes</taxon>
        <taxon>Octopoda</taxon>
        <taxon>Incirrata</taxon>
        <taxon>Octopodidae</taxon>
        <taxon>Octopus</taxon>
    </lineage>
</organism>
<dbReference type="Proteomes" id="UP001162480">
    <property type="component" value="Chromosome 9"/>
</dbReference>
<evidence type="ECO:0000256" key="3">
    <source>
        <dbReference type="ARBA" id="ARBA00013646"/>
    </source>
</evidence>
<dbReference type="GO" id="GO:0061630">
    <property type="term" value="F:ubiquitin protein ligase activity"/>
    <property type="evidence" value="ECO:0007669"/>
    <property type="project" value="UniProtKB-EC"/>
</dbReference>
<evidence type="ECO:0000313" key="11">
    <source>
        <dbReference type="Proteomes" id="UP001162480"/>
    </source>
</evidence>